<proteinExistence type="predicted"/>
<keyword evidence="2" id="KW-0732">Signal</keyword>
<dbReference type="AlphaFoldDB" id="A0AAV2I460"/>
<comment type="caution">
    <text evidence="3">The sequence shown here is derived from an EMBL/GenBank/DDBJ whole genome shotgun (WGS) entry which is preliminary data.</text>
</comment>
<organism evidence="3 4">
    <name type="scientific">Lymnaea stagnalis</name>
    <name type="common">Great pond snail</name>
    <name type="synonym">Helix stagnalis</name>
    <dbReference type="NCBI Taxonomy" id="6523"/>
    <lineage>
        <taxon>Eukaryota</taxon>
        <taxon>Metazoa</taxon>
        <taxon>Spiralia</taxon>
        <taxon>Lophotrochozoa</taxon>
        <taxon>Mollusca</taxon>
        <taxon>Gastropoda</taxon>
        <taxon>Heterobranchia</taxon>
        <taxon>Euthyneura</taxon>
        <taxon>Panpulmonata</taxon>
        <taxon>Hygrophila</taxon>
        <taxon>Lymnaeoidea</taxon>
        <taxon>Lymnaeidae</taxon>
        <taxon>Lymnaea</taxon>
    </lineage>
</organism>
<reference evidence="3 4" key="1">
    <citation type="submission" date="2024-04" db="EMBL/GenBank/DDBJ databases">
        <authorList>
            <consortium name="Genoscope - CEA"/>
            <person name="William W."/>
        </authorList>
    </citation>
    <scope>NUCLEOTIDE SEQUENCE [LARGE SCALE GENOMIC DNA]</scope>
</reference>
<evidence type="ECO:0000313" key="3">
    <source>
        <dbReference type="EMBL" id="CAL1541510.1"/>
    </source>
</evidence>
<keyword evidence="1" id="KW-1133">Transmembrane helix</keyword>
<feature type="chain" id="PRO_5043584491" evidence="2">
    <location>
        <begin position="23"/>
        <end position="287"/>
    </location>
</feature>
<keyword evidence="4" id="KW-1185">Reference proteome</keyword>
<evidence type="ECO:0000256" key="1">
    <source>
        <dbReference type="SAM" id="Phobius"/>
    </source>
</evidence>
<keyword evidence="1" id="KW-0812">Transmembrane</keyword>
<dbReference type="Proteomes" id="UP001497497">
    <property type="component" value="Unassembled WGS sequence"/>
</dbReference>
<feature type="transmembrane region" description="Helical" evidence="1">
    <location>
        <begin position="265"/>
        <end position="286"/>
    </location>
</feature>
<dbReference type="EMBL" id="CAXITT010000436">
    <property type="protein sequence ID" value="CAL1541510.1"/>
    <property type="molecule type" value="Genomic_DNA"/>
</dbReference>
<evidence type="ECO:0000313" key="4">
    <source>
        <dbReference type="Proteomes" id="UP001497497"/>
    </source>
</evidence>
<name>A0AAV2I460_LYMST</name>
<sequence length="287" mass="32867">MKLQAFLLIIALVVTNLDVKYAQEISYFKLVTKECSTKCKSGYLKLFDSCTFNFEISFKETLPDVSSLNFELMEDSSNIYNHILTLDMKSDCEGYKENSDVYCTELDMNVFRITIKAKELSRYSEANVRVYITTPNKPNIFGDIQKFPRFYDSTDAIGRLRVNGMSIPSEMYCNATIKGNKLNINFDCTSPAIPCWIQIKINENIVVEEIENQVVWNETFKSSLALNLSIKFSACRLDGNSNYINCLFQSEFLHSEVDNSSKTPMILGISITVCVLCILFVVFMVYW</sequence>
<feature type="signal peptide" evidence="2">
    <location>
        <begin position="1"/>
        <end position="22"/>
    </location>
</feature>
<accession>A0AAV2I460</accession>
<gene>
    <name evidence="3" type="ORF">GSLYS_00015116001</name>
</gene>
<keyword evidence="1" id="KW-0472">Membrane</keyword>
<evidence type="ECO:0000256" key="2">
    <source>
        <dbReference type="SAM" id="SignalP"/>
    </source>
</evidence>
<protein>
    <submittedName>
        <fullName evidence="3">Uncharacterized protein</fullName>
    </submittedName>
</protein>